<protein>
    <submittedName>
        <fullName evidence="2">Fimbrial protein</fullName>
    </submittedName>
</protein>
<evidence type="ECO:0000259" key="1">
    <source>
        <dbReference type="Pfam" id="PF00419"/>
    </source>
</evidence>
<dbReference type="EMBL" id="SHDO01000011">
    <property type="protein sequence ID" value="MBX6981311.1"/>
    <property type="molecule type" value="Genomic_DNA"/>
</dbReference>
<reference evidence="2" key="1">
    <citation type="submission" date="2019-02" db="EMBL/GenBank/DDBJ databases">
        <title>Genomic characterization of isolates from hospital effluents in KZN, South Africa.</title>
        <authorList>
            <person name="Ntshobeni N."/>
            <person name="Allam M."/>
            <person name="Ismail A."/>
            <person name="Amoako D."/>
            <person name="Essack S."/>
            <person name="Chenia H."/>
        </authorList>
    </citation>
    <scope>NUCLEOTIDE SEQUENCE</scope>
    <source>
        <strain evidence="2">AFE97_S1</strain>
    </source>
</reference>
<dbReference type="Gene3D" id="2.60.40.1090">
    <property type="entry name" value="Fimbrial-type adhesion domain"/>
    <property type="match status" value="1"/>
</dbReference>
<dbReference type="InterPro" id="IPR008966">
    <property type="entry name" value="Adhesion_dom_sf"/>
</dbReference>
<evidence type="ECO:0000313" key="2">
    <source>
        <dbReference type="EMBL" id="MBX6981311.1"/>
    </source>
</evidence>
<dbReference type="Pfam" id="PF00419">
    <property type="entry name" value="Fimbrial"/>
    <property type="match status" value="1"/>
</dbReference>
<dbReference type="SUPFAM" id="SSF49401">
    <property type="entry name" value="Bacterial adhesins"/>
    <property type="match status" value="1"/>
</dbReference>
<dbReference type="InterPro" id="IPR000259">
    <property type="entry name" value="Adhesion_dom_fimbrial"/>
</dbReference>
<dbReference type="GO" id="GO:0009289">
    <property type="term" value="C:pilus"/>
    <property type="evidence" value="ECO:0007669"/>
    <property type="project" value="InterPro"/>
</dbReference>
<dbReference type="RefSeq" id="WP_129466494.1">
    <property type="nucleotide sequence ID" value="NZ_ABEXNG020000095.1"/>
</dbReference>
<dbReference type="Proteomes" id="UP000824410">
    <property type="component" value="Unassembled WGS sequence"/>
</dbReference>
<gene>
    <name evidence="2" type="ORF">EX242_13710</name>
</gene>
<comment type="caution">
    <text evidence="2">The sequence shown here is derived from an EMBL/GenBank/DDBJ whole genome shotgun (WGS) entry which is preliminary data.</text>
</comment>
<dbReference type="AlphaFoldDB" id="A0AAP2JZ37"/>
<organism evidence="2 3">
    <name type="scientific">Providencia rettgeri</name>
    <dbReference type="NCBI Taxonomy" id="587"/>
    <lineage>
        <taxon>Bacteria</taxon>
        <taxon>Pseudomonadati</taxon>
        <taxon>Pseudomonadota</taxon>
        <taxon>Gammaproteobacteria</taxon>
        <taxon>Enterobacterales</taxon>
        <taxon>Morganellaceae</taxon>
        <taxon>Providencia</taxon>
    </lineage>
</organism>
<evidence type="ECO:0000313" key="3">
    <source>
        <dbReference type="Proteomes" id="UP000824410"/>
    </source>
</evidence>
<feature type="domain" description="Fimbrial-type adhesion" evidence="1">
    <location>
        <begin position="52"/>
        <end position="185"/>
    </location>
</feature>
<dbReference type="InterPro" id="IPR036937">
    <property type="entry name" value="Adhesion_dom_fimbrial_sf"/>
</dbReference>
<name>A0AAP2JZ37_PRORE</name>
<accession>A0AAP2JZ37</accession>
<proteinExistence type="predicted"/>
<dbReference type="GO" id="GO:0007155">
    <property type="term" value="P:cell adhesion"/>
    <property type="evidence" value="ECO:0007669"/>
    <property type="project" value="InterPro"/>
</dbReference>
<sequence length="185" mass="19994">MSDLNKQRYLLASCLAGLFFTSVSYAGLPDSRISPSGNTRATITPGMITVPIKGVVLAPPPCVINNNQIIKIDFKEVMSTRIDGLAYAKPVNYNIDCSKRPTSQMKMSLIGNPAIFDATGAVATNIPGLGIGFRYNGNKLHLNEEIKFVYPNAPQFEAVPVRDLSKPLTQGGAFQAGVTIKLDYQ</sequence>